<reference evidence="1 2" key="1">
    <citation type="journal article" date="2018" name="Front. Plant Sci.">
        <title>Red Clover (Trifolium pratense) and Zigzag Clover (T. medium) - A Picture of Genomic Similarities and Differences.</title>
        <authorList>
            <person name="Dluhosova J."/>
            <person name="Istvanek J."/>
            <person name="Nedelnik J."/>
            <person name="Repkova J."/>
        </authorList>
    </citation>
    <scope>NUCLEOTIDE SEQUENCE [LARGE SCALE GENOMIC DNA]</scope>
    <source>
        <strain evidence="2">cv. 10/8</strain>
        <tissue evidence="1">Leaf</tissue>
    </source>
</reference>
<evidence type="ECO:0000313" key="1">
    <source>
        <dbReference type="EMBL" id="MCI90026.1"/>
    </source>
</evidence>
<sequence length="57" mass="6305">MEESCLAYEKSSQGCADAIRVTQGDLGMKLFMWHTDIGRHGCKVCDDSVRALVDIDV</sequence>
<organism evidence="1 2">
    <name type="scientific">Trifolium medium</name>
    <dbReference type="NCBI Taxonomy" id="97028"/>
    <lineage>
        <taxon>Eukaryota</taxon>
        <taxon>Viridiplantae</taxon>
        <taxon>Streptophyta</taxon>
        <taxon>Embryophyta</taxon>
        <taxon>Tracheophyta</taxon>
        <taxon>Spermatophyta</taxon>
        <taxon>Magnoliopsida</taxon>
        <taxon>eudicotyledons</taxon>
        <taxon>Gunneridae</taxon>
        <taxon>Pentapetalae</taxon>
        <taxon>rosids</taxon>
        <taxon>fabids</taxon>
        <taxon>Fabales</taxon>
        <taxon>Fabaceae</taxon>
        <taxon>Papilionoideae</taxon>
        <taxon>50 kb inversion clade</taxon>
        <taxon>NPAAA clade</taxon>
        <taxon>Hologalegina</taxon>
        <taxon>IRL clade</taxon>
        <taxon>Trifolieae</taxon>
        <taxon>Trifolium</taxon>
    </lineage>
</organism>
<name>A0A392VNU8_9FABA</name>
<dbReference type="Proteomes" id="UP000265520">
    <property type="component" value="Unassembled WGS sequence"/>
</dbReference>
<accession>A0A392VNU8</accession>
<protein>
    <submittedName>
        <fullName evidence="1">Uncharacterized protein</fullName>
    </submittedName>
</protein>
<proteinExistence type="predicted"/>
<dbReference type="AlphaFoldDB" id="A0A392VNU8"/>
<comment type="caution">
    <text evidence="1">The sequence shown here is derived from an EMBL/GenBank/DDBJ whole genome shotgun (WGS) entry which is preliminary data.</text>
</comment>
<evidence type="ECO:0000313" key="2">
    <source>
        <dbReference type="Proteomes" id="UP000265520"/>
    </source>
</evidence>
<keyword evidence="2" id="KW-1185">Reference proteome</keyword>
<feature type="non-terminal residue" evidence="1">
    <location>
        <position position="57"/>
    </location>
</feature>
<dbReference type="EMBL" id="LXQA011233139">
    <property type="protein sequence ID" value="MCI90026.1"/>
    <property type="molecule type" value="Genomic_DNA"/>
</dbReference>